<proteinExistence type="predicted"/>
<accession>A0ABS0IXH6</accession>
<protein>
    <submittedName>
        <fullName evidence="1">Derepression protein</fullName>
    </submittedName>
</protein>
<dbReference type="Proteomes" id="UP000614721">
    <property type="component" value="Unassembled WGS sequence"/>
</dbReference>
<dbReference type="InterPro" id="IPR057872">
    <property type="entry name" value="Derepression"/>
</dbReference>
<dbReference type="RefSeq" id="WP_196568582.1">
    <property type="nucleotide sequence ID" value="NZ_JADRYY010000035.1"/>
</dbReference>
<dbReference type="Pfam" id="PF25738">
    <property type="entry name" value="Derepression"/>
    <property type="match status" value="1"/>
</dbReference>
<comment type="caution">
    <text evidence="1">The sequence shown here is derived from an EMBL/GenBank/DDBJ whole genome shotgun (WGS) entry which is preliminary data.</text>
</comment>
<keyword evidence="2" id="KW-1185">Reference proteome</keyword>
<evidence type="ECO:0000313" key="2">
    <source>
        <dbReference type="Proteomes" id="UP000614721"/>
    </source>
</evidence>
<gene>
    <name evidence="1" type="ORF">I4902_15930</name>
</gene>
<reference evidence="1 2" key="1">
    <citation type="submission" date="2020-11" db="EMBL/GenBank/DDBJ databases">
        <title>Enhanced detection system for hospital associated transmission using whole genome sequencing surveillance.</title>
        <authorList>
            <person name="Harrison L.H."/>
            <person name="Van Tyne D."/>
            <person name="Marsh J.W."/>
            <person name="Griffith M.P."/>
            <person name="Snyder D.J."/>
            <person name="Cooper V.S."/>
            <person name="Mustapha M."/>
        </authorList>
    </citation>
    <scope>NUCLEOTIDE SEQUENCE [LARGE SCALE GENOMIC DNA]</scope>
    <source>
        <strain evidence="1 2">PR00075</strain>
    </source>
</reference>
<evidence type="ECO:0000313" key="1">
    <source>
        <dbReference type="EMBL" id="MBG2880746.1"/>
    </source>
</evidence>
<name>A0ABS0IXH6_9GAMM</name>
<dbReference type="EMBL" id="JADSJP010000035">
    <property type="protein sequence ID" value="MBG2880746.1"/>
    <property type="molecule type" value="Genomic_DNA"/>
</dbReference>
<sequence>MKKPHISIESFHKLNRTISLSHNLYLDLNNRPLNEMNQLYIPTLFCYLHEDISDILEELKSLGLCDEWIKQSKQN</sequence>
<organism evidence="1 2">
    <name type="scientific">Proteus alimentorum</name>
    <dbReference type="NCBI Taxonomy" id="1973495"/>
    <lineage>
        <taxon>Bacteria</taxon>
        <taxon>Pseudomonadati</taxon>
        <taxon>Pseudomonadota</taxon>
        <taxon>Gammaproteobacteria</taxon>
        <taxon>Enterobacterales</taxon>
        <taxon>Morganellaceae</taxon>
        <taxon>Proteus</taxon>
    </lineage>
</organism>